<sequence>MTKLTPVKAFILVLATSVLSACVSILPDPEPAPTVYRLAIPVHPSVDKSESPITINVERPDAPAMLSGHDIVVSPDGRRLSTAAGAIWEAPIPQLLRSAVVDTLADNSRLVGVIPKGSTRVPYRLNMDIRRFEAVFDHGEQAAPNCIVHLNVSLTETKGRKIVGAHTIYVERRAAGRNISSIVAAQDLATKAAMDDLETWLNDQVSRAGA</sequence>
<reference evidence="3" key="1">
    <citation type="journal article" date="2020" name="mSystems">
        <title>Genome- and Community-Level Interaction Insights into Carbon Utilization and Element Cycling Functions of Hydrothermarchaeota in Hydrothermal Sediment.</title>
        <authorList>
            <person name="Zhou Z."/>
            <person name="Liu Y."/>
            <person name="Xu W."/>
            <person name="Pan J."/>
            <person name="Luo Z.H."/>
            <person name="Li M."/>
        </authorList>
    </citation>
    <scope>NUCLEOTIDE SEQUENCE [LARGE SCALE GENOMIC DNA]</scope>
    <source>
        <strain evidence="3">HyVt-485</strain>
    </source>
</reference>
<accession>A0A7C5R4A1</accession>
<comment type="caution">
    <text evidence="3">The sequence shown here is derived from an EMBL/GenBank/DDBJ whole genome shotgun (WGS) entry which is preliminary data.</text>
</comment>
<feature type="domain" description="ABC-type transport auxiliary lipoprotein component" evidence="2">
    <location>
        <begin position="36"/>
        <end position="195"/>
    </location>
</feature>
<dbReference type="SUPFAM" id="SSF159594">
    <property type="entry name" value="XCC0632-like"/>
    <property type="match status" value="1"/>
</dbReference>
<evidence type="ECO:0000256" key="1">
    <source>
        <dbReference type="SAM" id="SignalP"/>
    </source>
</evidence>
<feature type="chain" id="PRO_5027662983" description="ABC-type transport auxiliary lipoprotein component domain-containing protein" evidence="1">
    <location>
        <begin position="21"/>
        <end position="210"/>
    </location>
</feature>
<feature type="signal peptide" evidence="1">
    <location>
        <begin position="1"/>
        <end position="20"/>
    </location>
</feature>
<dbReference type="EMBL" id="DRMJ01000283">
    <property type="protein sequence ID" value="HHL43066.1"/>
    <property type="molecule type" value="Genomic_DNA"/>
</dbReference>
<dbReference type="Gene3D" id="3.40.50.10610">
    <property type="entry name" value="ABC-type transport auxiliary lipoprotein component"/>
    <property type="match status" value="1"/>
</dbReference>
<dbReference type="PROSITE" id="PS51257">
    <property type="entry name" value="PROKAR_LIPOPROTEIN"/>
    <property type="match status" value="1"/>
</dbReference>
<organism evidence="3">
    <name type="scientific">Hellea balneolensis</name>
    <dbReference type="NCBI Taxonomy" id="287478"/>
    <lineage>
        <taxon>Bacteria</taxon>
        <taxon>Pseudomonadati</taxon>
        <taxon>Pseudomonadota</taxon>
        <taxon>Alphaproteobacteria</taxon>
        <taxon>Maricaulales</taxon>
        <taxon>Robiginitomaculaceae</taxon>
        <taxon>Hellea</taxon>
    </lineage>
</organism>
<dbReference type="AlphaFoldDB" id="A0A7C5R4A1"/>
<name>A0A7C5R4A1_9PROT</name>
<protein>
    <recommendedName>
        <fullName evidence="2">ABC-type transport auxiliary lipoprotein component domain-containing protein</fullName>
    </recommendedName>
</protein>
<proteinExistence type="predicted"/>
<keyword evidence="1" id="KW-0732">Signal</keyword>
<evidence type="ECO:0000313" key="3">
    <source>
        <dbReference type="EMBL" id="HHL43066.1"/>
    </source>
</evidence>
<dbReference type="InterPro" id="IPR005586">
    <property type="entry name" value="ABC_trans_aux"/>
</dbReference>
<dbReference type="Proteomes" id="UP000885830">
    <property type="component" value="Unassembled WGS sequence"/>
</dbReference>
<gene>
    <name evidence="3" type="ORF">ENJ42_05565</name>
</gene>
<evidence type="ECO:0000259" key="2">
    <source>
        <dbReference type="Pfam" id="PF03886"/>
    </source>
</evidence>
<dbReference type="Pfam" id="PF03886">
    <property type="entry name" value="ABC_trans_aux"/>
    <property type="match status" value="1"/>
</dbReference>